<name>H8I6R5_METCZ</name>
<dbReference type="EMBL" id="CP003243">
    <property type="protein sequence ID" value="AFC99385.1"/>
    <property type="molecule type" value="Genomic_DNA"/>
</dbReference>
<keyword evidence="2" id="KW-0830">Ubiquinone</keyword>
<dbReference type="InterPro" id="IPR029063">
    <property type="entry name" value="SAM-dependent_MTases_sf"/>
</dbReference>
<evidence type="ECO:0000259" key="1">
    <source>
        <dbReference type="Pfam" id="PF08241"/>
    </source>
</evidence>
<evidence type="ECO:0000313" key="2">
    <source>
        <dbReference type="EMBL" id="AFC99385.1"/>
    </source>
</evidence>
<dbReference type="InterPro" id="IPR013216">
    <property type="entry name" value="Methyltransf_11"/>
</dbReference>
<dbReference type="Gene3D" id="3.40.50.150">
    <property type="entry name" value="Vaccinia Virus protein VP39"/>
    <property type="match status" value="1"/>
</dbReference>
<protein>
    <submittedName>
        <fullName evidence="2">Methylase involved in ubiquinone/menaquinone biosynthesis</fullName>
    </submittedName>
</protein>
<dbReference type="CDD" id="cd02440">
    <property type="entry name" value="AdoMet_MTases"/>
    <property type="match status" value="1"/>
</dbReference>
<dbReference type="GO" id="GO:0032259">
    <property type="term" value="P:methylation"/>
    <property type="evidence" value="ECO:0007669"/>
    <property type="project" value="UniProtKB-KW"/>
</dbReference>
<organism evidence="2 3">
    <name type="scientific">Methanocella conradii (strain DSM 24694 / JCM 17849 / CGMCC 1.5162 / HZ254)</name>
    <dbReference type="NCBI Taxonomy" id="1041930"/>
    <lineage>
        <taxon>Archaea</taxon>
        <taxon>Methanobacteriati</taxon>
        <taxon>Methanobacteriota</taxon>
        <taxon>Stenosarchaea group</taxon>
        <taxon>Methanomicrobia</taxon>
        <taxon>Methanocellales</taxon>
        <taxon>Methanocellaceae</taxon>
        <taxon>Methanocella</taxon>
    </lineage>
</organism>
<dbReference type="GO" id="GO:0008757">
    <property type="term" value="F:S-adenosylmethionine-dependent methyltransferase activity"/>
    <property type="evidence" value="ECO:0007669"/>
    <property type="project" value="InterPro"/>
</dbReference>
<evidence type="ECO:0000313" key="3">
    <source>
        <dbReference type="Proteomes" id="UP000005233"/>
    </source>
</evidence>
<dbReference type="eggNOG" id="arCOG01773">
    <property type="taxonomic scope" value="Archaea"/>
</dbReference>
<reference evidence="2 3" key="1">
    <citation type="journal article" date="2012" name="J. Bacteriol.">
        <title>Complete genome sequence of a thermophilic methanogen, Methanocella conradii HZ254, isolated from Chinese rice field soil.</title>
        <authorList>
            <person name="Lu Z."/>
            <person name="Lu Y."/>
        </authorList>
    </citation>
    <scope>NUCLEOTIDE SEQUENCE [LARGE SCALE GENOMIC DNA]</scope>
    <source>
        <strain evidence="3">DSM 24694 / JCM 17849 / CGMCC 1.5162 / HZ254</strain>
    </source>
</reference>
<dbReference type="Pfam" id="PF08241">
    <property type="entry name" value="Methyltransf_11"/>
    <property type="match status" value="1"/>
</dbReference>
<dbReference type="PANTHER" id="PTHR43591">
    <property type="entry name" value="METHYLTRANSFERASE"/>
    <property type="match status" value="1"/>
</dbReference>
<keyword evidence="3" id="KW-1185">Reference proteome</keyword>
<dbReference type="OrthoDB" id="147504at2157"/>
<dbReference type="GeneID" id="11970514"/>
<proteinExistence type="predicted"/>
<sequence>MNQREYYDSHAVQFDKGALFARENRNHLQKIKAISDMLGLEVLDGKKCRLLEVGTGTGIHARYIMDNFKNVEYVGVDISRGMLLEAKKRLPGCRTLLAGDGENLPFKAGSFDSVYISGSLHHFGDPKKGLYELVRVVKQGGNLLIMEPYWLFPTNFLAGLTNKAERGIFNITEKMLC</sequence>
<dbReference type="AlphaFoldDB" id="H8I6R5"/>
<dbReference type="SUPFAM" id="SSF53335">
    <property type="entry name" value="S-adenosyl-L-methionine-dependent methyltransferases"/>
    <property type="match status" value="1"/>
</dbReference>
<dbReference type="Proteomes" id="UP000005233">
    <property type="component" value="Chromosome"/>
</dbReference>
<accession>H8I6R5</accession>
<gene>
    <name evidence="2" type="ordered locus">Mtc_0622</name>
</gene>
<keyword evidence="2" id="KW-0808">Transferase</keyword>
<feature type="domain" description="Methyltransferase type 11" evidence="1">
    <location>
        <begin position="51"/>
        <end position="145"/>
    </location>
</feature>
<dbReference type="RefSeq" id="WP_014405224.1">
    <property type="nucleotide sequence ID" value="NC_017034.1"/>
</dbReference>
<dbReference type="STRING" id="1041930.Mtc_0622"/>
<dbReference type="KEGG" id="mez:Mtc_0622"/>
<dbReference type="HOGENOM" id="CLU_1514609_0_0_2"/>
<keyword evidence="2" id="KW-0489">Methyltransferase</keyword>